<feature type="domain" description="Response regulatory" evidence="2">
    <location>
        <begin position="3"/>
        <end position="117"/>
    </location>
</feature>
<dbReference type="InterPro" id="IPR011006">
    <property type="entry name" value="CheY-like_superfamily"/>
</dbReference>
<dbReference type="Pfam" id="PF03861">
    <property type="entry name" value="ANTAR"/>
    <property type="match status" value="1"/>
</dbReference>
<dbReference type="Pfam" id="PF00072">
    <property type="entry name" value="Response_reg"/>
    <property type="match status" value="1"/>
</dbReference>
<dbReference type="PROSITE" id="PS50921">
    <property type="entry name" value="ANTAR"/>
    <property type="match status" value="1"/>
</dbReference>
<dbReference type="EMBL" id="JAKVPQ010000010">
    <property type="protein sequence ID" value="MCH4285966.1"/>
    <property type="molecule type" value="Genomic_DNA"/>
</dbReference>
<feature type="domain" description="ANTAR" evidence="3">
    <location>
        <begin position="123"/>
        <end position="184"/>
    </location>
</feature>
<protein>
    <submittedName>
        <fullName evidence="4">ANTAR domain-containing protein</fullName>
    </submittedName>
</protein>
<dbReference type="PROSITE" id="PS50110">
    <property type="entry name" value="RESPONSE_REGULATORY"/>
    <property type="match status" value="1"/>
</dbReference>
<dbReference type="SMART" id="SM01012">
    <property type="entry name" value="ANTAR"/>
    <property type="match status" value="1"/>
</dbReference>
<evidence type="ECO:0000256" key="1">
    <source>
        <dbReference type="PROSITE-ProRule" id="PRU00169"/>
    </source>
</evidence>
<dbReference type="InterPro" id="IPR005561">
    <property type="entry name" value="ANTAR"/>
</dbReference>
<dbReference type="InterPro" id="IPR001789">
    <property type="entry name" value="Sig_transdc_resp-reg_receiver"/>
</dbReference>
<sequence length="190" mass="22124">MIRILIVSNSNKLSDYLRKFLSIEEDVSMTFCTNASKARRLFLENSYDLIIINYPLLDEKGYALCFDISEKSDASILTLIQNSEIELIQGRMEKAGIMAIPKPVHPTALYQVLKFAILTHRKLEKIRKDNGKLNHRIEEIKTINRAKCLLMENGKMSEQDAHRFLEKKAMDTQQTRLQIANAVIRRYHRR</sequence>
<evidence type="ECO:0000313" key="4">
    <source>
        <dbReference type="EMBL" id="MCH4285966.1"/>
    </source>
</evidence>
<evidence type="ECO:0000259" key="2">
    <source>
        <dbReference type="PROSITE" id="PS50110"/>
    </source>
</evidence>
<comment type="caution">
    <text evidence="1">Lacks conserved residue(s) required for the propagation of feature annotation.</text>
</comment>
<dbReference type="PIRSF" id="PIRSF036382">
    <property type="entry name" value="RR_antiterm"/>
    <property type="match status" value="1"/>
</dbReference>
<dbReference type="InterPro" id="IPR008327">
    <property type="entry name" value="Sig_transdc_resp-reg_antiterm"/>
</dbReference>
<gene>
    <name evidence="4" type="ORF">LQE99_12625</name>
</gene>
<dbReference type="Proteomes" id="UP001202402">
    <property type="component" value="Unassembled WGS sequence"/>
</dbReference>
<evidence type="ECO:0000259" key="3">
    <source>
        <dbReference type="PROSITE" id="PS50921"/>
    </source>
</evidence>
<dbReference type="Gene3D" id="3.40.50.2300">
    <property type="match status" value="1"/>
</dbReference>
<organism evidence="4 5">
    <name type="scientific">Amedibacillus hominis</name>
    <dbReference type="NCBI Taxonomy" id="2897776"/>
    <lineage>
        <taxon>Bacteria</taxon>
        <taxon>Bacillati</taxon>
        <taxon>Bacillota</taxon>
        <taxon>Erysipelotrichia</taxon>
        <taxon>Erysipelotrichales</taxon>
        <taxon>Erysipelotrichaceae</taxon>
        <taxon>Amedibacillus</taxon>
    </lineage>
</organism>
<evidence type="ECO:0000313" key="5">
    <source>
        <dbReference type="Proteomes" id="UP001202402"/>
    </source>
</evidence>
<proteinExistence type="predicted"/>
<keyword evidence="5" id="KW-1185">Reference proteome</keyword>
<comment type="caution">
    <text evidence="4">The sequence shown here is derived from an EMBL/GenBank/DDBJ whole genome shotgun (WGS) entry which is preliminary data.</text>
</comment>
<name>A0ABS9RAQ6_9FIRM</name>
<dbReference type="RefSeq" id="WP_117453529.1">
    <property type="nucleotide sequence ID" value="NZ_JAKVPQ010000010.1"/>
</dbReference>
<dbReference type="Gene3D" id="1.10.10.10">
    <property type="entry name" value="Winged helix-like DNA-binding domain superfamily/Winged helix DNA-binding domain"/>
    <property type="match status" value="1"/>
</dbReference>
<dbReference type="SUPFAM" id="SSF52172">
    <property type="entry name" value="CheY-like"/>
    <property type="match status" value="1"/>
</dbReference>
<reference evidence="4 5" key="1">
    <citation type="submission" date="2022-02" db="EMBL/GenBank/DDBJ databases">
        <title>Genome of Erysipelotrichaceae sp. nov. NSJ-176 isolated from human feces.</title>
        <authorList>
            <person name="Abdugheni R."/>
        </authorList>
    </citation>
    <scope>NUCLEOTIDE SEQUENCE [LARGE SCALE GENOMIC DNA]</scope>
    <source>
        <strain evidence="4 5">NSJ-176</strain>
    </source>
</reference>
<dbReference type="InterPro" id="IPR036388">
    <property type="entry name" value="WH-like_DNA-bd_sf"/>
</dbReference>
<accession>A0ABS9RAQ6</accession>